<name>M5CDN5_THACB</name>
<dbReference type="InterPro" id="IPR015424">
    <property type="entry name" value="PyrdxlP-dep_Trfase"/>
</dbReference>
<dbReference type="GO" id="GO:0006538">
    <property type="term" value="P:L-glutamate catabolic process"/>
    <property type="evidence" value="ECO:0007669"/>
    <property type="project" value="TreeGrafter"/>
</dbReference>
<dbReference type="Gene3D" id="3.90.1150.160">
    <property type="match status" value="1"/>
</dbReference>
<dbReference type="GO" id="GO:0004351">
    <property type="term" value="F:glutamate decarboxylase activity"/>
    <property type="evidence" value="ECO:0007669"/>
    <property type="project" value="UniProtKB-EC"/>
</dbReference>
<gene>
    <name evidence="3" type="ORF">BN14_12237</name>
</gene>
<keyword evidence="3" id="KW-0456">Lyase</keyword>
<dbReference type="GO" id="GO:0030170">
    <property type="term" value="F:pyridoxal phosphate binding"/>
    <property type="evidence" value="ECO:0007669"/>
    <property type="project" value="InterPro"/>
</dbReference>
<dbReference type="HOGENOM" id="CLU_1750952_0_0_1"/>
<dbReference type="SUPFAM" id="SSF53383">
    <property type="entry name" value="PLP-dependent transferases"/>
    <property type="match status" value="1"/>
</dbReference>
<dbReference type="Proteomes" id="UP000012065">
    <property type="component" value="Unassembled WGS sequence"/>
</dbReference>
<evidence type="ECO:0000256" key="2">
    <source>
        <dbReference type="SAM" id="MobiDB-lite"/>
    </source>
</evidence>
<feature type="compositionally biased region" description="Basic and acidic residues" evidence="2">
    <location>
        <begin position="123"/>
        <end position="137"/>
    </location>
</feature>
<dbReference type="EMBL" id="CAOJ01018321">
    <property type="protein sequence ID" value="CCO38073.1"/>
    <property type="molecule type" value="Genomic_DNA"/>
</dbReference>
<evidence type="ECO:0000313" key="3">
    <source>
        <dbReference type="EMBL" id="CCO38073.1"/>
    </source>
</evidence>
<feature type="region of interest" description="Disordered" evidence="2">
    <location>
        <begin position="121"/>
        <end position="149"/>
    </location>
</feature>
<comment type="caution">
    <text evidence="3">The sequence shown here is derived from an EMBL/GenBank/DDBJ whole genome shotgun (WGS) entry which is preliminary data.</text>
</comment>
<evidence type="ECO:0000313" key="4">
    <source>
        <dbReference type="Proteomes" id="UP000012065"/>
    </source>
</evidence>
<sequence length="149" mass="16770">MLHSITQALAETITGFDEDDAEYYERGLPVVSFRFTDKFRQEYPNVKQVWIQNLLRAKQWIVPNYALPPNEQDIEILRIVVRESMSADLVEKVVVDILQITETLINGSGEGAMMATVTAPPVSKDKAGHSQLDDSHPDQQSTTTYAKTC</sequence>
<dbReference type="PANTHER" id="PTHR43321:SF3">
    <property type="entry name" value="GLUTAMATE DECARBOXYLASE"/>
    <property type="match status" value="1"/>
</dbReference>
<comment type="similarity">
    <text evidence="1">Belongs to the group II decarboxylase family.</text>
</comment>
<proteinExistence type="inferred from homology"/>
<dbReference type="PANTHER" id="PTHR43321">
    <property type="entry name" value="GLUTAMATE DECARBOXYLASE"/>
    <property type="match status" value="1"/>
</dbReference>
<reference evidence="3 4" key="1">
    <citation type="journal article" date="2013" name="J. Biotechnol.">
        <title>Establishment and interpretation of the genome sequence of the phytopathogenic fungus Rhizoctonia solani AG1-IB isolate 7/3/14.</title>
        <authorList>
            <person name="Wibberg D.W."/>
            <person name="Jelonek L.J."/>
            <person name="Rupp O.R."/>
            <person name="Hennig M.H."/>
            <person name="Eikmeyer F.E."/>
            <person name="Goesmann A.G."/>
            <person name="Hartmann A.H."/>
            <person name="Borriss R.B."/>
            <person name="Grosch R.G."/>
            <person name="Puehler A.P."/>
            <person name="Schlueter A.S."/>
        </authorList>
    </citation>
    <scope>NUCLEOTIDE SEQUENCE [LARGE SCALE GENOMIC DNA]</scope>
    <source>
        <strain evidence="4">AG1-IB / isolate 7/3/14</strain>
    </source>
</reference>
<feature type="compositionally biased region" description="Polar residues" evidence="2">
    <location>
        <begin position="138"/>
        <end position="149"/>
    </location>
</feature>
<dbReference type="AlphaFoldDB" id="M5CDN5"/>
<dbReference type="GO" id="GO:0005829">
    <property type="term" value="C:cytosol"/>
    <property type="evidence" value="ECO:0007669"/>
    <property type="project" value="TreeGrafter"/>
</dbReference>
<dbReference type="InterPro" id="IPR010107">
    <property type="entry name" value="Glutamate_decarboxylase"/>
</dbReference>
<evidence type="ECO:0000256" key="1">
    <source>
        <dbReference type="ARBA" id="ARBA00009533"/>
    </source>
</evidence>
<dbReference type="FunFam" id="3.90.1150.160:FF:000005">
    <property type="entry name" value="Glutamate decarboxylase"/>
    <property type="match status" value="1"/>
</dbReference>
<organism evidence="3 4">
    <name type="scientific">Thanatephorus cucumeris (strain AG1-IB / isolate 7/3/14)</name>
    <name type="common">Lettuce bottom rot fungus</name>
    <name type="synonym">Rhizoctonia solani</name>
    <dbReference type="NCBI Taxonomy" id="1108050"/>
    <lineage>
        <taxon>Eukaryota</taxon>
        <taxon>Fungi</taxon>
        <taxon>Dikarya</taxon>
        <taxon>Basidiomycota</taxon>
        <taxon>Agaricomycotina</taxon>
        <taxon>Agaricomycetes</taxon>
        <taxon>Cantharellales</taxon>
        <taxon>Ceratobasidiaceae</taxon>
        <taxon>Rhizoctonia</taxon>
        <taxon>Rhizoctonia solani AG-1</taxon>
    </lineage>
</organism>
<dbReference type="EC" id="4.1.1.15" evidence="3"/>
<accession>M5CDN5</accession>
<protein>
    <submittedName>
        <fullName evidence="3">Glutamate decarboxylase</fullName>
        <ecNumber evidence="3">4.1.1.15</ecNumber>
    </submittedName>
</protein>